<proteinExistence type="predicted"/>
<keyword evidence="2" id="KW-1185">Reference proteome</keyword>
<dbReference type="AlphaFoldDB" id="A0A0K8MHY6"/>
<protein>
    <submittedName>
        <fullName evidence="1">Hydrolase</fullName>
    </submittedName>
</protein>
<dbReference type="Proteomes" id="UP000253891">
    <property type="component" value="Unassembled WGS sequence"/>
</dbReference>
<dbReference type="OrthoDB" id="2151973at2"/>
<accession>A0A0K8MHY6</accession>
<evidence type="ECO:0000313" key="2">
    <source>
        <dbReference type="Proteomes" id="UP000253891"/>
    </source>
</evidence>
<dbReference type="EMBL" id="DF968005">
    <property type="protein sequence ID" value="GAP00171.1"/>
    <property type="molecule type" value="Genomic_DNA"/>
</dbReference>
<dbReference type="GO" id="GO:0016787">
    <property type="term" value="F:hydrolase activity"/>
    <property type="evidence" value="ECO:0007669"/>
    <property type="project" value="UniProtKB-KW"/>
</dbReference>
<sequence>MDALKYLEALNHESADTVMGSIMSEHGFPEIPAIGDACDIANATDNRHDLALIDQYQPMFYNYENHRLVNRADVLWLINYLSQRDQ</sequence>
<keyword evidence="1" id="KW-0378">Hydrolase</keyword>
<evidence type="ECO:0000313" key="1">
    <source>
        <dbReference type="EMBL" id="GAP00171.1"/>
    </source>
</evidence>
<gene>
    <name evidence="1" type="ORF">FFIC_281800</name>
</gene>
<reference evidence="1 2" key="1">
    <citation type="journal article" date="2015" name="BMC Genomics">
        <title>Comparative genomics of Fructobacillus spp. and Leuconostoc spp. reveals niche-specific evolution of Fructobacillus spp.</title>
        <authorList>
            <person name="Endo A."/>
            <person name="Tanizawa Y."/>
            <person name="Tanaka N."/>
            <person name="Maeno S."/>
            <person name="Kumar H."/>
            <person name="Shiwa Y."/>
            <person name="Okada S."/>
            <person name="Yoshikawa H."/>
            <person name="Dicks L."/>
            <person name="Nakagawa J."/>
            <person name="Arita M."/>
        </authorList>
    </citation>
    <scope>NUCLEOTIDE SEQUENCE [LARGE SCALE GENOMIC DNA]</scope>
    <source>
        <strain evidence="1 2">JCM 12225</strain>
    </source>
</reference>
<dbReference type="RefSeq" id="WP_061993508.1">
    <property type="nucleotide sequence ID" value="NZ_DF968005.1"/>
</dbReference>
<name>A0A0K8MHY6_9LACO</name>
<organism evidence="1 2">
    <name type="scientific">Fructobacillus ficulneus</name>
    <dbReference type="NCBI Taxonomy" id="157463"/>
    <lineage>
        <taxon>Bacteria</taxon>
        <taxon>Bacillati</taxon>
        <taxon>Bacillota</taxon>
        <taxon>Bacilli</taxon>
        <taxon>Lactobacillales</taxon>
        <taxon>Lactobacillaceae</taxon>
        <taxon>Fructobacillus</taxon>
    </lineage>
</organism>